<evidence type="ECO:0000256" key="3">
    <source>
        <dbReference type="SAM" id="Phobius"/>
    </source>
</evidence>
<sequence>MASRQFLNSRTYPKVARPGEMERERQRKRLAICKTNFFWGLWPGLGNWFCEVGTMGIDTNLVTTVIGFGLSATFIVFVCARIICGRLRERTRTIYEIEAITDIERAEYHGNDPAPAFVAAIPTLNFNHEAFSSIETTQCVICLAEYKEKELLRIIPKCGHTFHLSCIDMWLRKQSTCPVCRLSLQNALETKHVRHATFTIRHSLDESNTAERNTDSNQRLVELDSSNDSQQPTLGEPEARQ</sequence>
<dbReference type="GO" id="GO:0008270">
    <property type="term" value="F:zinc ion binding"/>
    <property type="evidence" value="ECO:0007669"/>
    <property type="project" value="UniProtKB-KW"/>
</dbReference>
<keyword evidence="1" id="KW-0863">Zinc-finger</keyword>
<evidence type="ECO:0000259" key="4">
    <source>
        <dbReference type="PROSITE" id="PS50089"/>
    </source>
</evidence>
<evidence type="ECO:0000313" key="6">
    <source>
        <dbReference type="Proteomes" id="UP000289340"/>
    </source>
</evidence>
<evidence type="ECO:0000313" key="5">
    <source>
        <dbReference type="EMBL" id="RZC18709.1"/>
    </source>
</evidence>
<keyword evidence="1" id="KW-0862">Zinc</keyword>
<organism evidence="5 6">
    <name type="scientific">Glycine soja</name>
    <name type="common">Wild soybean</name>
    <dbReference type="NCBI Taxonomy" id="3848"/>
    <lineage>
        <taxon>Eukaryota</taxon>
        <taxon>Viridiplantae</taxon>
        <taxon>Streptophyta</taxon>
        <taxon>Embryophyta</taxon>
        <taxon>Tracheophyta</taxon>
        <taxon>Spermatophyta</taxon>
        <taxon>Magnoliopsida</taxon>
        <taxon>eudicotyledons</taxon>
        <taxon>Gunneridae</taxon>
        <taxon>Pentapetalae</taxon>
        <taxon>rosids</taxon>
        <taxon>fabids</taxon>
        <taxon>Fabales</taxon>
        <taxon>Fabaceae</taxon>
        <taxon>Papilionoideae</taxon>
        <taxon>50 kb inversion clade</taxon>
        <taxon>NPAAA clade</taxon>
        <taxon>indigoferoid/millettioid clade</taxon>
        <taxon>Phaseoleae</taxon>
        <taxon>Glycine</taxon>
        <taxon>Glycine subgen. Soja</taxon>
    </lineage>
</organism>
<keyword evidence="1" id="KW-0479">Metal-binding</keyword>
<protein>
    <submittedName>
        <fullName evidence="5">E3 ubiquitin-protein ligase ATL59</fullName>
    </submittedName>
</protein>
<keyword evidence="3" id="KW-1133">Transmembrane helix</keyword>
<reference evidence="5 6" key="1">
    <citation type="submission" date="2018-09" db="EMBL/GenBank/DDBJ databases">
        <title>A high-quality reference genome of wild soybean provides a powerful tool to mine soybean genomes.</title>
        <authorList>
            <person name="Xie M."/>
            <person name="Chung C.Y.L."/>
            <person name="Li M.-W."/>
            <person name="Wong F.-L."/>
            <person name="Chan T.-F."/>
            <person name="Lam H.-M."/>
        </authorList>
    </citation>
    <scope>NUCLEOTIDE SEQUENCE [LARGE SCALE GENOMIC DNA]</scope>
    <source>
        <strain evidence="6">cv. W05</strain>
        <tissue evidence="5">Hypocotyl of etiolated seedlings</tissue>
    </source>
</reference>
<gene>
    <name evidence="5" type="ORF">D0Y65_005795</name>
</gene>
<feature type="compositionally biased region" description="Polar residues" evidence="2">
    <location>
        <begin position="206"/>
        <end position="233"/>
    </location>
</feature>
<dbReference type="Gene3D" id="3.30.40.10">
    <property type="entry name" value="Zinc/RING finger domain, C3HC4 (zinc finger)"/>
    <property type="match status" value="1"/>
</dbReference>
<dbReference type="SUPFAM" id="SSF57850">
    <property type="entry name" value="RING/U-box"/>
    <property type="match status" value="1"/>
</dbReference>
<keyword evidence="3" id="KW-0472">Membrane</keyword>
<dbReference type="EMBL" id="QZWG01000003">
    <property type="protein sequence ID" value="RZC18709.1"/>
    <property type="molecule type" value="Genomic_DNA"/>
</dbReference>
<accession>A0A445L6M1</accession>
<dbReference type="PANTHER" id="PTHR47035">
    <property type="entry name" value="OS11G0150450 PROTEIN"/>
    <property type="match status" value="1"/>
</dbReference>
<dbReference type="Proteomes" id="UP000289340">
    <property type="component" value="Chromosome 3"/>
</dbReference>
<dbReference type="CDD" id="cd16461">
    <property type="entry name" value="RING-H2_EL5-like"/>
    <property type="match status" value="1"/>
</dbReference>
<feature type="domain" description="RING-type" evidence="4">
    <location>
        <begin position="139"/>
        <end position="181"/>
    </location>
</feature>
<dbReference type="InterPro" id="IPR001841">
    <property type="entry name" value="Znf_RING"/>
</dbReference>
<comment type="caution">
    <text evidence="5">The sequence shown here is derived from an EMBL/GenBank/DDBJ whole genome shotgun (WGS) entry which is preliminary data.</text>
</comment>
<keyword evidence="3" id="KW-0812">Transmembrane</keyword>
<proteinExistence type="predicted"/>
<dbReference type="InterPro" id="IPR013083">
    <property type="entry name" value="Znf_RING/FYVE/PHD"/>
</dbReference>
<dbReference type="Pfam" id="PF13639">
    <property type="entry name" value="zf-RING_2"/>
    <property type="match status" value="1"/>
</dbReference>
<dbReference type="AlphaFoldDB" id="A0A445L6M1"/>
<dbReference type="PANTHER" id="PTHR47035:SF4">
    <property type="entry name" value="OS02G0676500 PROTEIN"/>
    <property type="match status" value="1"/>
</dbReference>
<name>A0A445L6M1_GLYSO</name>
<feature type="transmembrane region" description="Helical" evidence="3">
    <location>
        <begin position="31"/>
        <end position="49"/>
    </location>
</feature>
<feature type="region of interest" description="Disordered" evidence="2">
    <location>
        <begin position="206"/>
        <end position="241"/>
    </location>
</feature>
<dbReference type="SMART" id="SM00184">
    <property type="entry name" value="RING"/>
    <property type="match status" value="1"/>
</dbReference>
<dbReference type="InterPro" id="IPR053070">
    <property type="entry name" value="RING-type_E3_ubiquitin-ligase"/>
</dbReference>
<evidence type="ECO:0000256" key="2">
    <source>
        <dbReference type="SAM" id="MobiDB-lite"/>
    </source>
</evidence>
<keyword evidence="6" id="KW-1185">Reference proteome</keyword>
<dbReference type="PROSITE" id="PS50089">
    <property type="entry name" value="ZF_RING_2"/>
    <property type="match status" value="1"/>
</dbReference>
<feature type="transmembrane region" description="Helical" evidence="3">
    <location>
        <begin position="61"/>
        <end position="84"/>
    </location>
</feature>
<evidence type="ECO:0000256" key="1">
    <source>
        <dbReference type="PROSITE-ProRule" id="PRU00175"/>
    </source>
</evidence>